<name>A0A371B5I0_9SPHN</name>
<keyword evidence="1" id="KW-0472">Membrane</keyword>
<comment type="caution">
    <text evidence="2">The sequence shown here is derived from an EMBL/GenBank/DDBJ whole genome shotgun (WGS) entry which is preliminary data.</text>
</comment>
<protein>
    <submittedName>
        <fullName evidence="2">Uncharacterized protein</fullName>
    </submittedName>
</protein>
<accession>A0A371B5I0</accession>
<keyword evidence="3" id="KW-1185">Reference proteome</keyword>
<keyword evidence="1" id="KW-0812">Transmembrane</keyword>
<dbReference type="AlphaFoldDB" id="A0A371B5I0"/>
<reference evidence="3" key="1">
    <citation type="submission" date="2018-08" db="EMBL/GenBank/DDBJ databases">
        <authorList>
            <person name="Kim S.-J."/>
            <person name="Jung G.-Y."/>
        </authorList>
    </citation>
    <scope>NUCLEOTIDE SEQUENCE [LARGE SCALE GENOMIC DNA]</scope>
    <source>
        <strain evidence="3">GY_G</strain>
    </source>
</reference>
<evidence type="ECO:0000313" key="3">
    <source>
        <dbReference type="Proteomes" id="UP000263833"/>
    </source>
</evidence>
<proteinExistence type="predicted"/>
<keyword evidence="1" id="KW-1133">Transmembrane helix</keyword>
<dbReference type="Proteomes" id="UP000263833">
    <property type="component" value="Unassembled WGS sequence"/>
</dbReference>
<evidence type="ECO:0000256" key="1">
    <source>
        <dbReference type="SAM" id="Phobius"/>
    </source>
</evidence>
<organism evidence="2 3">
    <name type="scientific">Sphingorhabdus pulchriflava</name>
    <dbReference type="NCBI Taxonomy" id="2292257"/>
    <lineage>
        <taxon>Bacteria</taxon>
        <taxon>Pseudomonadati</taxon>
        <taxon>Pseudomonadota</taxon>
        <taxon>Alphaproteobacteria</taxon>
        <taxon>Sphingomonadales</taxon>
        <taxon>Sphingomonadaceae</taxon>
        <taxon>Sphingorhabdus</taxon>
    </lineage>
</organism>
<evidence type="ECO:0000313" key="2">
    <source>
        <dbReference type="EMBL" id="RDV02838.1"/>
    </source>
</evidence>
<feature type="transmembrane region" description="Helical" evidence="1">
    <location>
        <begin position="30"/>
        <end position="52"/>
    </location>
</feature>
<dbReference type="RefSeq" id="WP_115549940.1">
    <property type="nucleotide sequence ID" value="NZ_QRGP01000002.1"/>
</dbReference>
<dbReference type="EMBL" id="QRGP01000002">
    <property type="protein sequence ID" value="RDV02838.1"/>
    <property type="molecule type" value="Genomic_DNA"/>
</dbReference>
<sequence length="60" mass="6643">MIKIKDGWNAARHDEPVKVERGFAMSDLSIFPVAVFSGMVLSFAVIMLFAVLTDRDPSKS</sequence>
<gene>
    <name evidence="2" type="ORF">DXH95_12985</name>
</gene>